<dbReference type="Proteomes" id="UP001159405">
    <property type="component" value="Unassembled WGS sequence"/>
</dbReference>
<gene>
    <name evidence="1" type="ORF">PLOB_00011776</name>
</gene>
<comment type="caution">
    <text evidence="1">The sequence shown here is derived from an EMBL/GenBank/DDBJ whole genome shotgun (WGS) entry which is preliminary data.</text>
</comment>
<evidence type="ECO:0000313" key="2">
    <source>
        <dbReference type="Proteomes" id="UP001159405"/>
    </source>
</evidence>
<sequence>MLTIREAFLSRVRPFMEMLDQSSLDDRNIDSMLVVLPCRTPRFSQHDVEYTGASGRPKIRVTKEQLSHLAGNGFKGTDMFRMLSISQATLHGQLKDFNLEISHSFSTIDNDTLDGIVRSIKEEFPN</sequence>
<dbReference type="EMBL" id="CALNXK010000163">
    <property type="protein sequence ID" value="CAH3171348.1"/>
    <property type="molecule type" value="Genomic_DNA"/>
</dbReference>
<evidence type="ECO:0000313" key="1">
    <source>
        <dbReference type="EMBL" id="CAH3171348.1"/>
    </source>
</evidence>
<reference evidence="1 2" key="1">
    <citation type="submission" date="2022-05" db="EMBL/GenBank/DDBJ databases">
        <authorList>
            <consortium name="Genoscope - CEA"/>
            <person name="William W."/>
        </authorList>
    </citation>
    <scope>NUCLEOTIDE SEQUENCE [LARGE SCALE GENOMIC DNA]</scope>
</reference>
<feature type="non-terminal residue" evidence="1">
    <location>
        <position position="126"/>
    </location>
</feature>
<proteinExistence type="predicted"/>
<protein>
    <submittedName>
        <fullName evidence="1">Uncharacterized protein</fullName>
    </submittedName>
</protein>
<name>A0ABN8QWB4_9CNID</name>
<organism evidence="1 2">
    <name type="scientific">Porites lobata</name>
    <dbReference type="NCBI Taxonomy" id="104759"/>
    <lineage>
        <taxon>Eukaryota</taxon>
        <taxon>Metazoa</taxon>
        <taxon>Cnidaria</taxon>
        <taxon>Anthozoa</taxon>
        <taxon>Hexacorallia</taxon>
        <taxon>Scleractinia</taxon>
        <taxon>Fungiina</taxon>
        <taxon>Poritidae</taxon>
        <taxon>Porites</taxon>
    </lineage>
</organism>
<keyword evidence="2" id="KW-1185">Reference proteome</keyword>
<accession>A0ABN8QWB4</accession>